<dbReference type="SUPFAM" id="SSF52172">
    <property type="entry name" value="CheY-like"/>
    <property type="match status" value="1"/>
</dbReference>
<sequence length="150" mass="16046">MPRKQPLQRHAPGAEKGAIPPPPLRGLHILVVDDDVDNRCLLQKVLERGGSRITTAGSVADAMAVFEREAPDVLLSDICMPGEDGYDLIRRVRALPKEQGGAIPAAALTACADVQDRENALRAGFTKHVPKPIDRAELVAVVTSLARMAA</sequence>
<dbReference type="PROSITE" id="PS50110">
    <property type="entry name" value="RESPONSE_REGULATORY"/>
    <property type="match status" value="1"/>
</dbReference>
<dbReference type="CDD" id="cd17580">
    <property type="entry name" value="REC_2_DhkD-like"/>
    <property type="match status" value="1"/>
</dbReference>
<feature type="region of interest" description="Disordered" evidence="3">
    <location>
        <begin position="1"/>
        <end position="21"/>
    </location>
</feature>
<evidence type="ECO:0000313" key="6">
    <source>
        <dbReference type="Proteomes" id="UP001374803"/>
    </source>
</evidence>
<dbReference type="PANTHER" id="PTHR44591:SF3">
    <property type="entry name" value="RESPONSE REGULATORY DOMAIN-CONTAINING PROTEIN"/>
    <property type="match status" value="1"/>
</dbReference>
<evidence type="ECO:0000256" key="3">
    <source>
        <dbReference type="SAM" id="MobiDB-lite"/>
    </source>
</evidence>
<evidence type="ECO:0000313" key="5">
    <source>
        <dbReference type="EMBL" id="WXB04947.1"/>
    </source>
</evidence>
<accession>A0ABZ2L898</accession>
<evidence type="ECO:0000256" key="2">
    <source>
        <dbReference type="PROSITE-ProRule" id="PRU00169"/>
    </source>
</evidence>
<dbReference type="InterPro" id="IPR011006">
    <property type="entry name" value="CheY-like_superfamily"/>
</dbReference>
<dbReference type="Gene3D" id="3.40.50.2300">
    <property type="match status" value="1"/>
</dbReference>
<evidence type="ECO:0000256" key="1">
    <source>
        <dbReference type="ARBA" id="ARBA00022553"/>
    </source>
</evidence>
<dbReference type="Pfam" id="PF00072">
    <property type="entry name" value="Response_reg"/>
    <property type="match status" value="1"/>
</dbReference>
<dbReference type="SMART" id="SM00448">
    <property type="entry name" value="REC"/>
    <property type="match status" value="1"/>
</dbReference>
<dbReference type="PANTHER" id="PTHR44591">
    <property type="entry name" value="STRESS RESPONSE REGULATOR PROTEIN 1"/>
    <property type="match status" value="1"/>
</dbReference>
<name>A0ABZ2L898_9BACT</name>
<organism evidence="5 6">
    <name type="scientific">Pendulispora rubella</name>
    <dbReference type="NCBI Taxonomy" id="2741070"/>
    <lineage>
        <taxon>Bacteria</taxon>
        <taxon>Pseudomonadati</taxon>
        <taxon>Myxococcota</taxon>
        <taxon>Myxococcia</taxon>
        <taxon>Myxococcales</taxon>
        <taxon>Sorangiineae</taxon>
        <taxon>Pendulisporaceae</taxon>
        <taxon>Pendulispora</taxon>
    </lineage>
</organism>
<gene>
    <name evidence="5" type="ORF">LVJ94_49655</name>
</gene>
<dbReference type="InterPro" id="IPR050595">
    <property type="entry name" value="Bact_response_regulator"/>
</dbReference>
<dbReference type="EMBL" id="CP089983">
    <property type="protein sequence ID" value="WXB04947.1"/>
    <property type="molecule type" value="Genomic_DNA"/>
</dbReference>
<keyword evidence="1 2" id="KW-0597">Phosphoprotein</keyword>
<keyword evidence="6" id="KW-1185">Reference proteome</keyword>
<feature type="domain" description="Response regulatory" evidence="4">
    <location>
        <begin position="28"/>
        <end position="146"/>
    </location>
</feature>
<dbReference type="RefSeq" id="WP_394834590.1">
    <property type="nucleotide sequence ID" value="NZ_CP089929.1"/>
</dbReference>
<dbReference type="InterPro" id="IPR001789">
    <property type="entry name" value="Sig_transdc_resp-reg_receiver"/>
</dbReference>
<feature type="modified residue" description="4-aspartylphosphate" evidence="2">
    <location>
        <position position="77"/>
    </location>
</feature>
<dbReference type="Proteomes" id="UP001374803">
    <property type="component" value="Chromosome"/>
</dbReference>
<reference evidence="5" key="1">
    <citation type="submission" date="2021-12" db="EMBL/GenBank/DDBJ databases">
        <title>Discovery of the Pendulisporaceae a myxobacterial family with distinct sporulation behavior and unique specialized metabolism.</title>
        <authorList>
            <person name="Garcia R."/>
            <person name="Popoff A."/>
            <person name="Bader C.D."/>
            <person name="Loehr J."/>
            <person name="Walesch S."/>
            <person name="Walt C."/>
            <person name="Boldt J."/>
            <person name="Bunk B."/>
            <person name="Haeckl F.J.F.P.J."/>
            <person name="Gunesch A.P."/>
            <person name="Birkelbach J."/>
            <person name="Nuebel U."/>
            <person name="Pietschmann T."/>
            <person name="Bach T."/>
            <person name="Mueller R."/>
        </authorList>
    </citation>
    <scope>NUCLEOTIDE SEQUENCE</scope>
    <source>
        <strain evidence="5">MSr11367</strain>
    </source>
</reference>
<proteinExistence type="predicted"/>
<evidence type="ECO:0000259" key="4">
    <source>
        <dbReference type="PROSITE" id="PS50110"/>
    </source>
</evidence>
<protein>
    <submittedName>
        <fullName evidence="5">Response regulator</fullName>
    </submittedName>
</protein>